<accession>A0A1U7HJ65</accession>
<feature type="region of interest" description="Disordered" evidence="17">
    <location>
        <begin position="650"/>
        <end position="782"/>
    </location>
</feature>
<keyword evidence="11 18" id="KW-1133">Transmembrane helix</keyword>
<keyword evidence="12 18" id="KW-0472">Membrane</keyword>
<evidence type="ECO:0000256" key="3">
    <source>
        <dbReference type="ARBA" id="ARBA00022645"/>
    </source>
</evidence>
<dbReference type="GO" id="GO:0009252">
    <property type="term" value="P:peptidoglycan biosynthetic process"/>
    <property type="evidence" value="ECO:0007669"/>
    <property type="project" value="UniProtKB-KW"/>
</dbReference>
<feature type="domain" description="Glycosyl transferase family 51" evidence="20">
    <location>
        <begin position="113"/>
        <end position="286"/>
    </location>
</feature>
<evidence type="ECO:0000256" key="17">
    <source>
        <dbReference type="SAM" id="MobiDB-lite"/>
    </source>
</evidence>
<feature type="compositionally biased region" description="Basic residues" evidence="17">
    <location>
        <begin position="25"/>
        <end position="36"/>
    </location>
</feature>
<evidence type="ECO:0000256" key="11">
    <source>
        <dbReference type="ARBA" id="ARBA00022989"/>
    </source>
</evidence>
<feature type="transmembrane region" description="Helical" evidence="18">
    <location>
        <begin position="66"/>
        <end position="86"/>
    </location>
</feature>
<evidence type="ECO:0000256" key="10">
    <source>
        <dbReference type="ARBA" id="ARBA00022984"/>
    </source>
</evidence>
<dbReference type="PANTHER" id="PTHR32282">
    <property type="entry name" value="BINDING PROTEIN TRANSPEPTIDASE, PUTATIVE-RELATED"/>
    <property type="match status" value="1"/>
</dbReference>
<dbReference type="GO" id="GO:0006508">
    <property type="term" value="P:proteolysis"/>
    <property type="evidence" value="ECO:0007669"/>
    <property type="project" value="UniProtKB-KW"/>
</dbReference>
<dbReference type="GO" id="GO:0016020">
    <property type="term" value="C:membrane"/>
    <property type="evidence" value="ECO:0007669"/>
    <property type="project" value="UniProtKB-SubCell"/>
</dbReference>
<keyword evidence="8" id="KW-0378">Hydrolase</keyword>
<dbReference type="PANTHER" id="PTHR32282:SF31">
    <property type="entry name" value="PEPTIDOGLYCAN GLYCOSYLTRANSFERASE"/>
    <property type="match status" value="1"/>
</dbReference>
<proteinExistence type="predicted"/>
<feature type="compositionally biased region" description="Basic residues" evidence="17">
    <location>
        <begin position="670"/>
        <end position="682"/>
    </location>
</feature>
<comment type="pathway">
    <text evidence="2">Cell wall biogenesis; peptidoglycan biosynthesis.</text>
</comment>
<evidence type="ECO:0000313" key="22">
    <source>
        <dbReference type="Proteomes" id="UP000185984"/>
    </source>
</evidence>
<feature type="compositionally biased region" description="Polar residues" evidence="17">
    <location>
        <begin position="9"/>
        <end position="23"/>
    </location>
</feature>
<dbReference type="Pfam" id="PF00905">
    <property type="entry name" value="Transpeptidase"/>
    <property type="match status" value="1"/>
</dbReference>
<keyword evidence="14" id="KW-0961">Cell wall biogenesis/degradation</keyword>
<dbReference type="RefSeq" id="WP_073550789.1">
    <property type="nucleotide sequence ID" value="NZ_CAWMVK010000007.1"/>
</dbReference>
<dbReference type="InterPro" id="IPR001460">
    <property type="entry name" value="PCN-bd_Tpept"/>
</dbReference>
<evidence type="ECO:0000259" key="19">
    <source>
        <dbReference type="Pfam" id="PF00905"/>
    </source>
</evidence>
<evidence type="ECO:0000256" key="5">
    <source>
        <dbReference type="ARBA" id="ARBA00022676"/>
    </source>
</evidence>
<keyword evidence="5" id="KW-0328">Glycosyltransferase</keyword>
<evidence type="ECO:0000313" key="21">
    <source>
        <dbReference type="EMBL" id="OKH23630.1"/>
    </source>
</evidence>
<dbReference type="InterPro" id="IPR001264">
    <property type="entry name" value="Glyco_trans_51"/>
</dbReference>
<dbReference type="STRING" id="247279.NIES1031_17495"/>
<dbReference type="Gene3D" id="3.40.710.10">
    <property type="entry name" value="DD-peptidase/beta-lactamase superfamily"/>
    <property type="match status" value="1"/>
</dbReference>
<feature type="compositionally biased region" description="Low complexity" evidence="17">
    <location>
        <begin position="752"/>
        <end position="772"/>
    </location>
</feature>
<keyword evidence="13" id="KW-0511">Multifunctional enzyme</keyword>
<evidence type="ECO:0000256" key="6">
    <source>
        <dbReference type="ARBA" id="ARBA00022679"/>
    </source>
</evidence>
<dbReference type="Proteomes" id="UP000185984">
    <property type="component" value="Unassembled WGS sequence"/>
</dbReference>
<evidence type="ECO:0000256" key="12">
    <source>
        <dbReference type="ARBA" id="ARBA00023136"/>
    </source>
</evidence>
<comment type="catalytic activity">
    <reaction evidence="16">
        <text>[GlcNAc-(1-&gt;4)-Mur2Ac(oyl-L-Ala-gamma-D-Glu-L-Lys-D-Ala-D-Ala)](n)-di-trans,octa-cis-undecaprenyl diphosphate + beta-D-GlcNAc-(1-&gt;4)-Mur2Ac(oyl-L-Ala-gamma-D-Glu-L-Lys-D-Ala-D-Ala)-di-trans,octa-cis-undecaprenyl diphosphate = [GlcNAc-(1-&gt;4)-Mur2Ac(oyl-L-Ala-gamma-D-Glu-L-Lys-D-Ala-D-Ala)](n+1)-di-trans,octa-cis-undecaprenyl diphosphate + di-trans,octa-cis-undecaprenyl diphosphate + H(+)</text>
        <dbReference type="Rhea" id="RHEA:23708"/>
        <dbReference type="Rhea" id="RHEA-COMP:9602"/>
        <dbReference type="Rhea" id="RHEA-COMP:9603"/>
        <dbReference type="ChEBI" id="CHEBI:15378"/>
        <dbReference type="ChEBI" id="CHEBI:58405"/>
        <dbReference type="ChEBI" id="CHEBI:60033"/>
        <dbReference type="ChEBI" id="CHEBI:78435"/>
        <dbReference type="EC" id="2.4.99.28"/>
    </reaction>
</comment>
<evidence type="ECO:0000256" key="8">
    <source>
        <dbReference type="ARBA" id="ARBA00022801"/>
    </source>
</evidence>
<dbReference type="GO" id="GO:0030288">
    <property type="term" value="C:outer membrane-bounded periplasmic space"/>
    <property type="evidence" value="ECO:0007669"/>
    <property type="project" value="TreeGrafter"/>
</dbReference>
<evidence type="ECO:0000256" key="4">
    <source>
        <dbReference type="ARBA" id="ARBA00022670"/>
    </source>
</evidence>
<dbReference type="Pfam" id="PF00912">
    <property type="entry name" value="Transgly"/>
    <property type="match status" value="1"/>
</dbReference>
<evidence type="ECO:0000256" key="15">
    <source>
        <dbReference type="ARBA" id="ARBA00034000"/>
    </source>
</evidence>
<gene>
    <name evidence="21" type="ORF">NIES1031_17495</name>
</gene>
<evidence type="ECO:0000256" key="18">
    <source>
        <dbReference type="SAM" id="Phobius"/>
    </source>
</evidence>
<dbReference type="InterPro" id="IPR012338">
    <property type="entry name" value="Beta-lactam/transpept-like"/>
</dbReference>
<keyword evidence="7 18" id="KW-0812">Transmembrane</keyword>
<organism evidence="21 22">
    <name type="scientific">Chroogloeocystis siderophila 5.2 s.c.1</name>
    <dbReference type="NCBI Taxonomy" id="247279"/>
    <lineage>
        <taxon>Bacteria</taxon>
        <taxon>Bacillati</taxon>
        <taxon>Cyanobacteriota</taxon>
        <taxon>Cyanophyceae</taxon>
        <taxon>Oscillatoriophycideae</taxon>
        <taxon>Chroococcales</taxon>
        <taxon>Chroococcaceae</taxon>
        <taxon>Chroogloeocystis</taxon>
    </lineage>
</organism>
<dbReference type="EMBL" id="MRCC01000015">
    <property type="protein sequence ID" value="OKH23630.1"/>
    <property type="molecule type" value="Genomic_DNA"/>
</dbReference>
<feature type="region of interest" description="Disordered" evidence="17">
    <location>
        <begin position="1"/>
        <end position="36"/>
    </location>
</feature>
<dbReference type="AlphaFoldDB" id="A0A1U7HJ65"/>
<evidence type="ECO:0000256" key="16">
    <source>
        <dbReference type="ARBA" id="ARBA00049902"/>
    </source>
</evidence>
<feature type="domain" description="Penicillin-binding protein transpeptidase" evidence="19">
    <location>
        <begin position="379"/>
        <end position="637"/>
    </location>
</feature>
<protein>
    <submittedName>
        <fullName evidence="21">Penicillin-binding protein</fullName>
    </submittedName>
</protein>
<dbReference type="InterPro" id="IPR050396">
    <property type="entry name" value="Glycosyltr_51/Transpeptidase"/>
</dbReference>
<keyword evidence="9" id="KW-0133">Cell shape</keyword>
<dbReference type="GO" id="GO:0008955">
    <property type="term" value="F:peptidoglycan glycosyltransferase activity"/>
    <property type="evidence" value="ECO:0007669"/>
    <property type="project" value="UniProtKB-EC"/>
</dbReference>
<evidence type="ECO:0000256" key="1">
    <source>
        <dbReference type="ARBA" id="ARBA00004370"/>
    </source>
</evidence>
<evidence type="ECO:0000256" key="2">
    <source>
        <dbReference type="ARBA" id="ARBA00004752"/>
    </source>
</evidence>
<evidence type="ECO:0000256" key="7">
    <source>
        <dbReference type="ARBA" id="ARBA00022692"/>
    </source>
</evidence>
<sequence length="782" mass="87203">MPWFKEQDTISNTESAKKSNPSRKQPPRQKQLPRRKVVQTLTQIKQLPRQLVSPAINKQPWHRRQLLWLVGVGGSAIALGGIAFSIEQSLPKTAELFTVVREGTLTIKAADGTILQQSGPATREQLKLAEIPKPLIQAFIASEDRRFYRHNGIDYQGIARATVSNLRSANVVEGGSTITQQLARILFLNQERTLWRKLKEIRLAQKIEANLTKEQILERYLNLVYLGEGAYGVADAASVYFSKSVDQLTLPEMALIAGLAPAPSRYSPSVNLAAAQQRRNLVLQRMREDRVLTSETATAAIATSININPSSPKRLEVTAPYFTSYIQKELPKYVAPEVIEAGGLIVETTLNPKWQNAAETAVINTVANNGRWQNFEQAALVAINPRNGEIRALVGGKDFGKNQFNRVTQAQRQPGSTFKGFVYTAAIATGLSPYKSYQDAPFIVEGYEPQNYSREFRGWLTMRDALTSSINTVAVKVMIDVGFDPVIKLAHQMGIKSELRPMYSLALGSSEVNLLELTSAYGTLATQGMHVEPHGIRRILNRSGEVLYTTTPQPKRVLDPGSAAISTWMLQNVVQAGTGRPASLNRPVAGKTGTSDESRDLWFVGYIPQLVAGVWLGNDNNEPTRGNSGTAAATWRQFMMAAVEEMPVEDFPERPNLAGRKGSIKAQPIKPKRVSLVRRSRSRRDFPENNSDFNNNRPRRRYRRSYQQEATVPEPRRRSRRDERPAATRRSSNAPTPTPQTQERLRERLRNLRQSEPQTQQPTSQTNSSQSTAGSYIVPTKD</sequence>
<dbReference type="GO" id="GO:0008360">
    <property type="term" value="P:regulation of cell shape"/>
    <property type="evidence" value="ECO:0007669"/>
    <property type="project" value="UniProtKB-KW"/>
</dbReference>
<dbReference type="OrthoDB" id="9766909at2"/>
<dbReference type="InterPro" id="IPR023346">
    <property type="entry name" value="Lysozyme-like_dom_sf"/>
</dbReference>
<dbReference type="GO" id="GO:0071555">
    <property type="term" value="P:cell wall organization"/>
    <property type="evidence" value="ECO:0007669"/>
    <property type="project" value="UniProtKB-KW"/>
</dbReference>
<keyword evidence="10" id="KW-0573">Peptidoglycan synthesis</keyword>
<dbReference type="Gene3D" id="1.10.3810.10">
    <property type="entry name" value="Biosynthetic peptidoglycan transglycosylase-like"/>
    <property type="match status" value="1"/>
</dbReference>
<dbReference type="SUPFAM" id="SSF56601">
    <property type="entry name" value="beta-lactamase/transpeptidase-like"/>
    <property type="match status" value="1"/>
</dbReference>
<keyword evidence="22" id="KW-1185">Reference proteome</keyword>
<evidence type="ECO:0000256" key="14">
    <source>
        <dbReference type="ARBA" id="ARBA00023316"/>
    </source>
</evidence>
<evidence type="ECO:0000256" key="9">
    <source>
        <dbReference type="ARBA" id="ARBA00022960"/>
    </source>
</evidence>
<dbReference type="NCBIfam" id="TIGR02074">
    <property type="entry name" value="PBP_1a_fam"/>
    <property type="match status" value="1"/>
</dbReference>
<keyword evidence="3" id="KW-0121">Carboxypeptidase</keyword>
<reference evidence="21 22" key="1">
    <citation type="submission" date="2016-11" db="EMBL/GenBank/DDBJ databases">
        <title>Draft Genome Sequences of Nine Cyanobacterial Strains from Diverse Habitats.</title>
        <authorList>
            <person name="Zhu T."/>
            <person name="Hou S."/>
            <person name="Lu X."/>
            <person name="Hess W.R."/>
        </authorList>
    </citation>
    <scope>NUCLEOTIDE SEQUENCE [LARGE SCALE GENOMIC DNA]</scope>
    <source>
        <strain evidence="21 22">5.2 s.c.1</strain>
    </source>
</reference>
<evidence type="ECO:0000259" key="20">
    <source>
        <dbReference type="Pfam" id="PF00912"/>
    </source>
</evidence>
<comment type="caution">
    <text evidence="21">The sequence shown here is derived from an EMBL/GenBank/DDBJ whole genome shotgun (WGS) entry which is preliminary data.</text>
</comment>
<comment type="subcellular location">
    <subcellularLocation>
        <location evidence="1">Membrane</location>
    </subcellularLocation>
</comment>
<feature type="compositionally biased region" description="Basic and acidic residues" evidence="17">
    <location>
        <begin position="714"/>
        <end position="726"/>
    </location>
</feature>
<comment type="catalytic activity">
    <reaction evidence="15">
        <text>Preferential cleavage: (Ac)2-L-Lys-D-Ala-|-D-Ala. Also transpeptidation of peptidyl-alanyl moieties that are N-acyl substituents of D-alanine.</text>
        <dbReference type="EC" id="3.4.16.4"/>
    </reaction>
</comment>
<dbReference type="InterPro" id="IPR036950">
    <property type="entry name" value="PBP_transglycosylase"/>
</dbReference>
<keyword evidence="4" id="KW-0645">Protease</keyword>
<dbReference type="GO" id="GO:0009002">
    <property type="term" value="F:serine-type D-Ala-D-Ala carboxypeptidase activity"/>
    <property type="evidence" value="ECO:0007669"/>
    <property type="project" value="UniProtKB-EC"/>
</dbReference>
<name>A0A1U7HJ65_9CHRO</name>
<evidence type="ECO:0000256" key="13">
    <source>
        <dbReference type="ARBA" id="ARBA00023268"/>
    </source>
</evidence>
<dbReference type="SUPFAM" id="SSF53955">
    <property type="entry name" value="Lysozyme-like"/>
    <property type="match status" value="1"/>
</dbReference>
<keyword evidence="6" id="KW-0808">Transferase</keyword>
<dbReference type="FunFam" id="1.10.3810.10:FF:000003">
    <property type="entry name" value="Penicillin-binding protein 1a"/>
    <property type="match status" value="1"/>
</dbReference>
<dbReference type="GO" id="GO:0008658">
    <property type="term" value="F:penicillin binding"/>
    <property type="evidence" value="ECO:0007669"/>
    <property type="project" value="InterPro"/>
</dbReference>